<protein>
    <submittedName>
        <fullName evidence="1">Uncharacterized protein</fullName>
    </submittedName>
</protein>
<proteinExistence type="predicted"/>
<accession>A0A931HZ82</accession>
<evidence type="ECO:0000313" key="2">
    <source>
        <dbReference type="Proteomes" id="UP000631694"/>
    </source>
</evidence>
<comment type="caution">
    <text evidence="1">The sequence shown here is derived from an EMBL/GenBank/DDBJ whole genome shotgun (WGS) entry which is preliminary data.</text>
</comment>
<dbReference type="InterPro" id="IPR036366">
    <property type="entry name" value="PGBDSf"/>
</dbReference>
<dbReference type="Proteomes" id="UP000631694">
    <property type="component" value="Unassembled WGS sequence"/>
</dbReference>
<dbReference type="RefSeq" id="WP_197309554.1">
    <property type="nucleotide sequence ID" value="NZ_JADZLT010000037.1"/>
</dbReference>
<sequence>MPLVSRFLKDDPALQACLVSDPAHVVPGARGPHVGRIQTAMIILDGATIAESELATESYGPSTTAAVLAYKRSRSIINPAYQTTADNIVGKMTIKAIDDELEARQEQTSARRPERCGINCQVHAGRGLKLPPGRGRLPPGFGQGAEKIADFSKVTIARV</sequence>
<evidence type="ECO:0000313" key="1">
    <source>
        <dbReference type="EMBL" id="MBH0236449.1"/>
    </source>
</evidence>
<organism evidence="1 2">
    <name type="scientific">Methylobrevis albus</name>
    <dbReference type="NCBI Taxonomy" id="2793297"/>
    <lineage>
        <taxon>Bacteria</taxon>
        <taxon>Pseudomonadati</taxon>
        <taxon>Pseudomonadota</taxon>
        <taxon>Alphaproteobacteria</taxon>
        <taxon>Hyphomicrobiales</taxon>
        <taxon>Pleomorphomonadaceae</taxon>
        <taxon>Methylobrevis</taxon>
    </lineage>
</organism>
<gene>
    <name evidence="1" type="ORF">I5731_01315</name>
</gene>
<keyword evidence="2" id="KW-1185">Reference proteome</keyword>
<name>A0A931HZ82_9HYPH</name>
<dbReference type="EMBL" id="JADZLT010000037">
    <property type="protein sequence ID" value="MBH0236449.1"/>
    <property type="molecule type" value="Genomic_DNA"/>
</dbReference>
<dbReference type="Gene3D" id="1.10.101.10">
    <property type="entry name" value="PGBD-like superfamily/PGBD"/>
    <property type="match status" value="1"/>
</dbReference>
<reference evidence="1" key="1">
    <citation type="submission" date="2020-12" db="EMBL/GenBank/DDBJ databases">
        <title>Methylobrevis albus sp. nov., isolated from fresh water lack sediment.</title>
        <authorList>
            <person name="Zou Q."/>
        </authorList>
    </citation>
    <scope>NUCLEOTIDE SEQUENCE</scope>
    <source>
        <strain evidence="1">L22</strain>
    </source>
</reference>
<dbReference type="AlphaFoldDB" id="A0A931HZ82"/>